<evidence type="ECO:0000256" key="1">
    <source>
        <dbReference type="SAM" id="MobiDB-lite"/>
    </source>
</evidence>
<dbReference type="EMBL" id="PKPP01021909">
    <property type="protein sequence ID" value="PWA34676.1"/>
    <property type="molecule type" value="Genomic_DNA"/>
</dbReference>
<accession>A0A2U1KD31</accession>
<dbReference type="PANTHER" id="PTHR31286:SF180">
    <property type="entry name" value="OS10G0362600 PROTEIN"/>
    <property type="match status" value="1"/>
</dbReference>
<reference evidence="2 3" key="1">
    <citation type="journal article" date="2018" name="Mol. Plant">
        <title>The genome of Artemisia annua provides insight into the evolution of Asteraceae family and artemisinin biosynthesis.</title>
        <authorList>
            <person name="Shen Q."/>
            <person name="Zhang L."/>
            <person name="Liao Z."/>
            <person name="Wang S."/>
            <person name="Yan T."/>
            <person name="Shi P."/>
            <person name="Liu M."/>
            <person name="Fu X."/>
            <person name="Pan Q."/>
            <person name="Wang Y."/>
            <person name="Lv Z."/>
            <person name="Lu X."/>
            <person name="Zhang F."/>
            <person name="Jiang W."/>
            <person name="Ma Y."/>
            <person name="Chen M."/>
            <person name="Hao X."/>
            <person name="Li L."/>
            <person name="Tang Y."/>
            <person name="Lv G."/>
            <person name="Zhou Y."/>
            <person name="Sun X."/>
            <person name="Brodelius P.E."/>
            <person name="Rose J.K.C."/>
            <person name="Tang K."/>
        </authorList>
    </citation>
    <scope>NUCLEOTIDE SEQUENCE [LARGE SCALE GENOMIC DNA]</scope>
    <source>
        <strain evidence="3">cv. Huhao1</strain>
        <tissue evidence="2">Leaf</tissue>
    </source>
</reference>
<dbReference type="PANTHER" id="PTHR31286">
    <property type="entry name" value="GLYCINE-RICH CELL WALL STRUCTURAL PROTEIN 1.8-LIKE"/>
    <property type="match status" value="1"/>
</dbReference>
<feature type="region of interest" description="Disordered" evidence="1">
    <location>
        <begin position="150"/>
        <end position="182"/>
    </location>
</feature>
<proteinExistence type="predicted"/>
<dbReference type="Proteomes" id="UP000245207">
    <property type="component" value="Unassembled WGS sequence"/>
</dbReference>
<sequence length="297" mass="32880">MCENSFGKATFARVVVEVDAAKGLPGSIEVCYKSLGKSMNLEVEYAWSPPVCSNCKVFGHSFDACTKRDLIEVEVAKLKEINDQNAQKTSCDLKGKEEWNNVPFKKVVKNGNESNQGQGSQYVNRGVNYARNYSGRGRGGYSGRGGYKNFQQGESSKPVNTQSGPMMNKGNNEESGFENVPKKNKVNNKVNEQKKNEGQQDILISNRYSSLIDADDDVNMVEGQCSDTNNDGKNVVSSSDVIKRKINQMEREIMESHRCTGSTANRKAKEMMSDRMKNTGQASSGSWVLRFLGSLLM</sequence>
<gene>
    <name evidence="2" type="ORF">CTI12_AA616840</name>
</gene>
<organism evidence="2 3">
    <name type="scientific">Artemisia annua</name>
    <name type="common">Sweet wormwood</name>
    <dbReference type="NCBI Taxonomy" id="35608"/>
    <lineage>
        <taxon>Eukaryota</taxon>
        <taxon>Viridiplantae</taxon>
        <taxon>Streptophyta</taxon>
        <taxon>Embryophyta</taxon>
        <taxon>Tracheophyta</taxon>
        <taxon>Spermatophyta</taxon>
        <taxon>Magnoliopsida</taxon>
        <taxon>eudicotyledons</taxon>
        <taxon>Gunneridae</taxon>
        <taxon>Pentapetalae</taxon>
        <taxon>asterids</taxon>
        <taxon>campanulids</taxon>
        <taxon>Asterales</taxon>
        <taxon>Asteraceae</taxon>
        <taxon>Asteroideae</taxon>
        <taxon>Anthemideae</taxon>
        <taxon>Artemisiinae</taxon>
        <taxon>Artemisia</taxon>
    </lineage>
</organism>
<comment type="caution">
    <text evidence="2">The sequence shown here is derived from an EMBL/GenBank/DDBJ whole genome shotgun (WGS) entry which is preliminary data.</text>
</comment>
<protein>
    <recommendedName>
        <fullName evidence="4">Zinc knuckle CX2CX4HX4C</fullName>
    </recommendedName>
</protein>
<evidence type="ECO:0000313" key="2">
    <source>
        <dbReference type="EMBL" id="PWA34676.1"/>
    </source>
</evidence>
<name>A0A2U1KD31_ARTAN</name>
<keyword evidence="3" id="KW-1185">Reference proteome</keyword>
<evidence type="ECO:0000313" key="3">
    <source>
        <dbReference type="Proteomes" id="UP000245207"/>
    </source>
</evidence>
<evidence type="ECO:0008006" key="4">
    <source>
        <dbReference type="Google" id="ProtNLM"/>
    </source>
</evidence>
<feature type="compositionally biased region" description="Polar residues" evidence="1">
    <location>
        <begin position="150"/>
        <end position="174"/>
    </location>
</feature>
<dbReference type="AlphaFoldDB" id="A0A2U1KD31"/>
<dbReference type="InterPro" id="IPR040256">
    <property type="entry name" value="At4g02000-like"/>
</dbReference>